<dbReference type="RefSeq" id="WP_015204931.1">
    <property type="nucleotide sequence ID" value="NC_019753.1"/>
</dbReference>
<dbReference type="KEGG" id="cep:Cri9333_4027"/>
<dbReference type="STRING" id="1173022.Cri9333_4027"/>
<proteinExistence type="predicted"/>
<dbReference type="HOGENOM" id="CLU_124347_1_0_3"/>
<dbReference type="Proteomes" id="UP000010472">
    <property type="component" value="Chromosome"/>
</dbReference>
<dbReference type="EMBL" id="CP003620">
    <property type="protein sequence ID" value="AFZ14832.1"/>
    <property type="molecule type" value="Genomic_DNA"/>
</dbReference>
<reference evidence="2 3" key="1">
    <citation type="submission" date="2012-06" db="EMBL/GenBank/DDBJ databases">
        <title>Finished chromosome of genome of Crinalium epipsammum PCC 9333.</title>
        <authorList>
            <consortium name="US DOE Joint Genome Institute"/>
            <person name="Gugger M."/>
            <person name="Coursin T."/>
            <person name="Rippka R."/>
            <person name="Tandeau De Marsac N."/>
            <person name="Huntemann M."/>
            <person name="Wei C.-L."/>
            <person name="Han J."/>
            <person name="Detter J.C."/>
            <person name="Han C."/>
            <person name="Tapia R."/>
            <person name="Davenport K."/>
            <person name="Daligault H."/>
            <person name="Erkkila T."/>
            <person name="Gu W."/>
            <person name="Munk A.C.C."/>
            <person name="Teshima H."/>
            <person name="Xu Y."/>
            <person name="Chain P."/>
            <person name="Chen A."/>
            <person name="Krypides N."/>
            <person name="Mavromatis K."/>
            <person name="Markowitz V."/>
            <person name="Szeto E."/>
            <person name="Ivanova N."/>
            <person name="Mikhailova N."/>
            <person name="Ovchinnikova G."/>
            <person name="Pagani I."/>
            <person name="Pati A."/>
            <person name="Goodwin L."/>
            <person name="Peters L."/>
            <person name="Pitluck S."/>
            <person name="Woyke T."/>
            <person name="Kerfeld C."/>
        </authorList>
    </citation>
    <scope>NUCLEOTIDE SEQUENCE [LARGE SCALE GENOMIC DNA]</scope>
    <source>
        <strain evidence="2 3">PCC 9333</strain>
    </source>
</reference>
<organism evidence="2 3">
    <name type="scientific">Crinalium epipsammum PCC 9333</name>
    <dbReference type="NCBI Taxonomy" id="1173022"/>
    <lineage>
        <taxon>Bacteria</taxon>
        <taxon>Bacillati</taxon>
        <taxon>Cyanobacteriota</taxon>
        <taxon>Cyanophyceae</taxon>
        <taxon>Gomontiellales</taxon>
        <taxon>Gomontiellaceae</taxon>
        <taxon>Crinalium</taxon>
    </lineage>
</organism>
<accession>K9W506</accession>
<feature type="transmembrane region" description="Helical" evidence="1">
    <location>
        <begin position="68"/>
        <end position="99"/>
    </location>
</feature>
<keyword evidence="1" id="KW-1133">Transmembrane helix</keyword>
<protein>
    <submittedName>
        <fullName evidence="2">Uncharacterized protein</fullName>
    </submittedName>
</protein>
<dbReference type="OrthoDB" id="517819at2"/>
<keyword evidence="1" id="KW-0812">Transmembrane</keyword>
<sequence length="146" mass="16024">MNLELNPKVSGFSLLLLWLAYALLGWSLAAHHIVWVVGLFIAFIAFYLVIQANPLLVSLIKICSQNWFLLLSSALLFSILVAAIATSPLVITLVIIPLISTILVEIEMRSSGLNKFNKFLIFTILAGLGLAVGEAIDLILLPSMRY</sequence>
<dbReference type="eggNOG" id="ENOG50333FS">
    <property type="taxonomic scope" value="Bacteria"/>
</dbReference>
<evidence type="ECO:0000313" key="3">
    <source>
        <dbReference type="Proteomes" id="UP000010472"/>
    </source>
</evidence>
<keyword evidence="1" id="KW-0472">Membrane</keyword>
<feature type="transmembrane region" description="Helical" evidence="1">
    <location>
        <begin position="119"/>
        <end position="141"/>
    </location>
</feature>
<dbReference type="AlphaFoldDB" id="K9W506"/>
<dbReference type="PATRIC" id="fig|1173022.3.peg.4348"/>
<evidence type="ECO:0000256" key="1">
    <source>
        <dbReference type="SAM" id="Phobius"/>
    </source>
</evidence>
<gene>
    <name evidence="2" type="ORF">Cri9333_4027</name>
</gene>
<feature type="transmembrane region" description="Helical" evidence="1">
    <location>
        <begin position="35"/>
        <end position="56"/>
    </location>
</feature>
<name>K9W506_9CYAN</name>
<evidence type="ECO:0000313" key="2">
    <source>
        <dbReference type="EMBL" id="AFZ14832.1"/>
    </source>
</evidence>
<feature type="transmembrane region" description="Helical" evidence="1">
    <location>
        <begin position="12"/>
        <end position="29"/>
    </location>
</feature>
<keyword evidence="3" id="KW-1185">Reference proteome</keyword>